<protein>
    <recommendedName>
        <fullName evidence="6">mitogen-activated protein kinase kinase</fullName>
        <ecNumber evidence="6">2.7.12.2</ecNumber>
    </recommendedName>
</protein>
<accession>A0ABR2GN30</accession>
<evidence type="ECO:0000256" key="6">
    <source>
        <dbReference type="ARBA" id="ARBA00038999"/>
    </source>
</evidence>
<dbReference type="PROSITE" id="PS00108">
    <property type="entry name" value="PROTEIN_KINASE_ST"/>
    <property type="match status" value="1"/>
</dbReference>
<dbReference type="EC" id="2.7.12.2" evidence="6"/>
<keyword evidence="2" id="KW-0547">Nucleotide-binding</keyword>
<evidence type="ECO:0000256" key="5">
    <source>
        <dbReference type="ARBA" id="ARBA00038035"/>
    </source>
</evidence>
<keyword evidence="12" id="KW-1185">Reference proteome</keyword>
<evidence type="ECO:0000256" key="9">
    <source>
        <dbReference type="ARBA" id="ARBA00051693"/>
    </source>
</evidence>
<evidence type="ECO:0000256" key="2">
    <source>
        <dbReference type="ARBA" id="ARBA00022741"/>
    </source>
</evidence>
<evidence type="ECO:0000256" key="4">
    <source>
        <dbReference type="ARBA" id="ARBA00022840"/>
    </source>
</evidence>
<comment type="similarity">
    <text evidence="5">Belongs to the protein kinase superfamily. STE Ser/Thr protein kinase family. MAP kinase kinase subfamily.</text>
</comment>
<comment type="caution">
    <text evidence="11">The sequence shown here is derived from an EMBL/GenBank/DDBJ whole genome shotgun (WGS) entry which is preliminary data.</text>
</comment>
<evidence type="ECO:0000256" key="1">
    <source>
        <dbReference type="ARBA" id="ARBA00022679"/>
    </source>
</evidence>
<keyword evidence="4" id="KW-0067">ATP-binding</keyword>
<evidence type="ECO:0000313" key="11">
    <source>
        <dbReference type="EMBL" id="KAK8835349.1"/>
    </source>
</evidence>
<dbReference type="Pfam" id="PF00069">
    <property type="entry name" value="Pkinase"/>
    <property type="match status" value="1"/>
</dbReference>
<dbReference type="Proteomes" id="UP001470230">
    <property type="component" value="Unassembled WGS sequence"/>
</dbReference>
<dbReference type="Gene3D" id="1.10.510.10">
    <property type="entry name" value="Transferase(Phosphotransferase) domain 1"/>
    <property type="match status" value="1"/>
</dbReference>
<comment type="catalytic activity">
    <reaction evidence="9">
        <text>L-tyrosyl-[protein] + ATP = O-phospho-L-tyrosyl-[protein] + ADP + H(+)</text>
        <dbReference type="Rhea" id="RHEA:10596"/>
        <dbReference type="Rhea" id="RHEA-COMP:10136"/>
        <dbReference type="Rhea" id="RHEA-COMP:20101"/>
        <dbReference type="ChEBI" id="CHEBI:15378"/>
        <dbReference type="ChEBI" id="CHEBI:30616"/>
        <dbReference type="ChEBI" id="CHEBI:46858"/>
        <dbReference type="ChEBI" id="CHEBI:61978"/>
        <dbReference type="ChEBI" id="CHEBI:456216"/>
        <dbReference type="EC" id="2.7.12.2"/>
    </reaction>
</comment>
<comment type="catalytic activity">
    <reaction evidence="7">
        <text>L-seryl-[protein] + ATP = O-phospho-L-seryl-[protein] + ADP + H(+)</text>
        <dbReference type="Rhea" id="RHEA:17989"/>
        <dbReference type="Rhea" id="RHEA-COMP:9863"/>
        <dbReference type="Rhea" id="RHEA-COMP:11604"/>
        <dbReference type="ChEBI" id="CHEBI:15378"/>
        <dbReference type="ChEBI" id="CHEBI:29999"/>
        <dbReference type="ChEBI" id="CHEBI:30616"/>
        <dbReference type="ChEBI" id="CHEBI:83421"/>
        <dbReference type="ChEBI" id="CHEBI:456216"/>
        <dbReference type="EC" id="2.7.12.2"/>
    </reaction>
</comment>
<evidence type="ECO:0000313" key="12">
    <source>
        <dbReference type="Proteomes" id="UP001470230"/>
    </source>
</evidence>
<dbReference type="InterPro" id="IPR008271">
    <property type="entry name" value="Ser/Thr_kinase_AS"/>
</dbReference>
<name>A0ABR2GN30_9EUKA</name>
<gene>
    <name evidence="11" type="ORF">M9Y10_013482</name>
</gene>
<sequence length="93" mass="11176">MFRIVGAIKYFNTKNIIHRDLKPGNILIDNDNKPYISDFYFIKEINGEYTYDIGNDNYTSPEMYSGKPYSFPMDVYSFKLRFVKFSWDWKSKN</sequence>
<keyword evidence="3" id="KW-0418">Kinase</keyword>
<feature type="domain" description="Protein kinase" evidence="10">
    <location>
        <begin position="1"/>
        <end position="93"/>
    </location>
</feature>
<dbReference type="PANTHER" id="PTHR48013:SF9">
    <property type="entry name" value="DUAL SPECIFICITY MITOGEN-ACTIVATED PROTEIN KINASE KINASE 5"/>
    <property type="match status" value="1"/>
</dbReference>
<dbReference type="PROSITE" id="PS50011">
    <property type="entry name" value="PROTEIN_KINASE_DOM"/>
    <property type="match status" value="1"/>
</dbReference>
<dbReference type="EMBL" id="JAPFFF010000182">
    <property type="protein sequence ID" value="KAK8835349.1"/>
    <property type="molecule type" value="Genomic_DNA"/>
</dbReference>
<evidence type="ECO:0000259" key="10">
    <source>
        <dbReference type="PROSITE" id="PS50011"/>
    </source>
</evidence>
<evidence type="ECO:0000256" key="8">
    <source>
        <dbReference type="ARBA" id="ARBA00049299"/>
    </source>
</evidence>
<evidence type="ECO:0000256" key="3">
    <source>
        <dbReference type="ARBA" id="ARBA00022777"/>
    </source>
</evidence>
<comment type="catalytic activity">
    <reaction evidence="8">
        <text>L-threonyl-[protein] + ATP = O-phospho-L-threonyl-[protein] + ADP + H(+)</text>
        <dbReference type="Rhea" id="RHEA:46608"/>
        <dbReference type="Rhea" id="RHEA-COMP:11060"/>
        <dbReference type="Rhea" id="RHEA-COMP:11605"/>
        <dbReference type="ChEBI" id="CHEBI:15378"/>
        <dbReference type="ChEBI" id="CHEBI:30013"/>
        <dbReference type="ChEBI" id="CHEBI:30616"/>
        <dbReference type="ChEBI" id="CHEBI:61977"/>
        <dbReference type="ChEBI" id="CHEBI:456216"/>
        <dbReference type="EC" id="2.7.12.2"/>
    </reaction>
</comment>
<reference evidence="11 12" key="1">
    <citation type="submission" date="2024-04" db="EMBL/GenBank/DDBJ databases">
        <title>Tritrichomonas musculus Genome.</title>
        <authorList>
            <person name="Alves-Ferreira E."/>
            <person name="Grigg M."/>
            <person name="Lorenzi H."/>
            <person name="Galac M."/>
        </authorList>
    </citation>
    <scope>NUCLEOTIDE SEQUENCE [LARGE SCALE GENOMIC DNA]</scope>
    <source>
        <strain evidence="11 12">EAF2021</strain>
    </source>
</reference>
<evidence type="ECO:0000256" key="7">
    <source>
        <dbReference type="ARBA" id="ARBA00049014"/>
    </source>
</evidence>
<dbReference type="SUPFAM" id="SSF56112">
    <property type="entry name" value="Protein kinase-like (PK-like)"/>
    <property type="match status" value="1"/>
</dbReference>
<dbReference type="InterPro" id="IPR011009">
    <property type="entry name" value="Kinase-like_dom_sf"/>
</dbReference>
<organism evidence="11 12">
    <name type="scientific">Tritrichomonas musculus</name>
    <dbReference type="NCBI Taxonomy" id="1915356"/>
    <lineage>
        <taxon>Eukaryota</taxon>
        <taxon>Metamonada</taxon>
        <taxon>Parabasalia</taxon>
        <taxon>Tritrichomonadida</taxon>
        <taxon>Tritrichomonadidae</taxon>
        <taxon>Tritrichomonas</taxon>
    </lineage>
</organism>
<proteinExistence type="inferred from homology"/>
<keyword evidence="1" id="KW-0808">Transferase</keyword>
<dbReference type="PANTHER" id="PTHR48013">
    <property type="entry name" value="DUAL SPECIFICITY MITOGEN-ACTIVATED PROTEIN KINASE KINASE 5-RELATED"/>
    <property type="match status" value="1"/>
</dbReference>
<dbReference type="InterPro" id="IPR000719">
    <property type="entry name" value="Prot_kinase_dom"/>
</dbReference>